<dbReference type="AlphaFoldDB" id="A8ZKZ5"/>
<gene>
    <name evidence="1" type="ordered locus">AM1_A0345</name>
</gene>
<proteinExistence type="predicted"/>
<dbReference type="EMBL" id="CP000838">
    <property type="protein sequence ID" value="ABW31463.1"/>
    <property type="molecule type" value="Genomic_DNA"/>
</dbReference>
<evidence type="ECO:0000313" key="2">
    <source>
        <dbReference type="Proteomes" id="UP000000268"/>
    </source>
</evidence>
<name>A8ZKZ5_ACAM1</name>
<protein>
    <submittedName>
        <fullName evidence="1">Uncharacterized protein</fullName>
    </submittedName>
</protein>
<evidence type="ECO:0000313" key="1">
    <source>
        <dbReference type="EMBL" id="ABW31463.1"/>
    </source>
</evidence>
<keyword evidence="1" id="KW-0614">Plasmid</keyword>
<accession>A8ZKZ5</accession>
<geneLocation type="plasmid" evidence="1 2">
    <name>pREB1</name>
</geneLocation>
<dbReference type="Proteomes" id="UP000000268">
    <property type="component" value="Plasmid pREB1"/>
</dbReference>
<reference evidence="1 2" key="1">
    <citation type="journal article" date="2008" name="Proc. Natl. Acad. Sci. U.S.A.">
        <title>Niche adaptation and genome expansion in the chlorophyll d-producing cyanobacterium Acaryochloris marina.</title>
        <authorList>
            <person name="Swingley W.D."/>
            <person name="Chen M."/>
            <person name="Cheung P.C."/>
            <person name="Conrad A.L."/>
            <person name="Dejesa L.C."/>
            <person name="Hao J."/>
            <person name="Honchak B.M."/>
            <person name="Karbach L.E."/>
            <person name="Kurdoglu A."/>
            <person name="Lahiri S."/>
            <person name="Mastrian S.D."/>
            <person name="Miyashita H."/>
            <person name="Page L."/>
            <person name="Ramakrishna P."/>
            <person name="Satoh S."/>
            <person name="Sattley W.M."/>
            <person name="Shimada Y."/>
            <person name="Taylor H.L."/>
            <person name="Tomo T."/>
            <person name="Tsuchiya T."/>
            <person name="Wang Z.T."/>
            <person name="Raymond J."/>
            <person name="Mimuro M."/>
            <person name="Blankenship R.E."/>
            <person name="Touchman J.W."/>
        </authorList>
    </citation>
    <scope>NUCLEOTIDE SEQUENCE [LARGE SCALE GENOMIC DNA]</scope>
    <source>
        <strain evidence="2">MBIC 11017</strain>
        <plasmid evidence="2">Plasmid pREB1</plasmid>
    </source>
</reference>
<dbReference type="OrthoDB" id="427250at2"/>
<sequence>MTSEELQQLIESNAKAIEALATQQTERQRHTDRQIAELTRTVSTFVRETSDVVSNLMNDRATMYELISQNSEAQASINESLSQIAEAISRIADKDN</sequence>
<organism evidence="1 2">
    <name type="scientific">Acaryochloris marina (strain MBIC 11017)</name>
    <dbReference type="NCBI Taxonomy" id="329726"/>
    <lineage>
        <taxon>Bacteria</taxon>
        <taxon>Bacillati</taxon>
        <taxon>Cyanobacteriota</taxon>
        <taxon>Cyanophyceae</taxon>
        <taxon>Acaryochloridales</taxon>
        <taxon>Acaryochloridaceae</taxon>
        <taxon>Acaryochloris</taxon>
    </lineage>
</organism>
<dbReference type="KEGG" id="amr:AM1_A0345"/>
<dbReference type="HOGENOM" id="CLU_2353385_0_0_3"/>
<keyword evidence="2" id="KW-1185">Reference proteome</keyword>
<dbReference type="RefSeq" id="WP_012166837.1">
    <property type="nucleotide sequence ID" value="NC_009926.1"/>
</dbReference>